<comment type="caution">
    <text evidence="3">The sequence shown here is derived from an EMBL/GenBank/DDBJ whole genome shotgun (WGS) entry which is preliminary data.</text>
</comment>
<evidence type="ECO:0000313" key="5">
    <source>
        <dbReference type="Proteomes" id="UP000663828"/>
    </source>
</evidence>
<dbReference type="Proteomes" id="UP000663828">
    <property type="component" value="Unassembled WGS sequence"/>
</dbReference>
<evidence type="ECO:0000313" key="4">
    <source>
        <dbReference type="EMBL" id="CAF1569421.1"/>
    </source>
</evidence>
<evidence type="ECO:0000313" key="6">
    <source>
        <dbReference type="Proteomes" id="UP000663852"/>
    </source>
</evidence>
<reference evidence="3" key="1">
    <citation type="submission" date="2021-02" db="EMBL/GenBank/DDBJ databases">
        <authorList>
            <person name="Nowell W R."/>
        </authorList>
    </citation>
    <scope>NUCLEOTIDE SEQUENCE</scope>
</reference>
<organism evidence="3 6">
    <name type="scientific">Adineta ricciae</name>
    <name type="common">Rotifer</name>
    <dbReference type="NCBI Taxonomy" id="249248"/>
    <lineage>
        <taxon>Eukaryota</taxon>
        <taxon>Metazoa</taxon>
        <taxon>Spiralia</taxon>
        <taxon>Gnathifera</taxon>
        <taxon>Rotifera</taxon>
        <taxon>Eurotatoria</taxon>
        <taxon>Bdelloidea</taxon>
        <taxon>Adinetida</taxon>
        <taxon>Adinetidae</taxon>
        <taxon>Adineta</taxon>
    </lineage>
</organism>
<evidence type="ECO:0000313" key="3">
    <source>
        <dbReference type="EMBL" id="CAF1382567.1"/>
    </source>
</evidence>
<feature type="chain" id="PRO_5036227967" evidence="2">
    <location>
        <begin position="19"/>
        <end position="223"/>
    </location>
</feature>
<gene>
    <name evidence="3" type="ORF">EDS130_LOCUS35010</name>
    <name evidence="4" type="ORF">XAT740_LOCUS44334</name>
</gene>
<feature type="compositionally biased region" description="Low complexity" evidence="1">
    <location>
        <begin position="105"/>
        <end position="128"/>
    </location>
</feature>
<accession>A0A815JUL6</accession>
<dbReference type="Proteomes" id="UP000663852">
    <property type="component" value="Unassembled WGS sequence"/>
</dbReference>
<dbReference type="OrthoDB" id="10052296at2759"/>
<sequence>MKTIGLLVFFVLINICLSNDYEKYRPLREQCQRDPSSIECSQLKSKFFQLIQKCQSITTSSQLLLCKEVQIKLCNIFPSTCSQTTLKSSTISTTKRKITKKKVSTTKSTLSTKLNKPKSSSPTPTTTTTTMLTTMSHLDKLPDNEFVKVPVDPEELRTRGDYCLRHNKEKKCQQLLNNLKTTYSTCGKKKINVQPEQIDCHSFQTHLCKAFPKFPPCLKKTSN</sequence>
<proteinExistence type="predicted"/>
<evidence type="ECO:0000256" key="1">
    <source>
        <dbReference type="SAM" id="MobiDB-lite"/>
    </source>
</evidence>
<feature type="region of interest" description="Disordered" evidence="1">
    <location>
        <begin position="102"/>
        <end position="128"/>
    </location>
</feature>
<dbReference type="EMBL" id="CAJNOR010005604">
    <property type="protein sequence ID" value="CAF1569421.1"/>
    <property type="molecule type" value="Genomic_DNA"/>
</dbReference>
<evidence type="ECO:0000256" key="2">
    <source>
        <dbReference type="SAM" id="SignalP"/>
    </source>
</evidence>
<keyword evidence="2" id="KW-0732">Signal</keyword>
<dbReference type="AlphaFoldDB" id="A0A815JUL6"/>
<name>A0A815JUL6_ADIRI</name>
<feature type="signal peptide" evidence="2">
    <location>
        <begin position="1"/>
        <end position="18"/>
    </location>
</feature>
<protein>
    <submittedName>
        <fullName evidence="3">Uncharacterized protein</fullName>
    </submittedName>
</protein>
<keyword evidence="5" id="KW-1185">Reference proteome</keyword>
<dbReference type="EMBL" id="CAJNOJ010000301">
    <property type="protein sequence ID" value="CAF1382567.1"/>
    <property type="molecule type" value="Genomic_DNA"/>
</dbReference>